<proteinExistence type="predicted"/>
<evidence type="ECO:0000256" key="1">
    <source>
        <dbReference type="SAM" id="MobiDB-lite"/>
    </source>
</evidence>
<accession>A0A7J6EDI0</accession>
<comment type="caution">
    <text evidence="2">The sequence shown here is derived from an EMBL/GenBank/DDBJ whole genome shotgun (WGS) entry which is preliminary data.</text>
</comment>
<sequence>MHTRRFHGPTGHGLHRNPTSFGKKKGQYPTGFDWKYNFDPLADQKLRKYWSFHTKYKVFMVTLTHDGGSVRICERTRYFGYEITITIDVVDWIIETVKEVQQKEERQRASFKRSFRNSFGSWFLECFLNIKGSFLKLSALRNNKLKSVIIPEEEKAKGWSELLRCLNKTMKREQVSVNDNYVQQSGETKSRGSLNQRSWINVAKETWKPMAKQPVQMRNAFSKATGRRKGDIEWELGRKLVVSQMFDDRCIVWCKDEKERDGLIQAQKVRVLGSNSVVSFSPWSWESQKENIKIECRDSWIGIYSLPLNLWHMKIFRSISDCCGGLLDVDKETAEATMLSHLRLQLMGD</sequence>
<evidence type="ECO:0000313" key="2">
    <source>
        <dbReference type="EMBL" id="KAF4356525.1"/>
    </source>
</evidence>
<reference evidence="2 3" key="1">
    <citation type="journal article" date="2020" name="bioRxiv">
        <title>Sequence and annotation of 42 cannabis genomes reveals extensive copy number variation in cannabinoid synthesis and pathogen resistance genes.</title>
        <authorList>
            <person name="Mckernan K.J."/>
            <person name="Helbert Y."/>
            <person name="Kane L.T."/>
            <person name="Ebling H."/>
            <person name="Zhang L."/>
            <person name="Liu B."/>
            <person name="Eaton Z."/>
            <person name="Mclaughlin S."/>
            <person name="Kingan S."/>
            <person name="Baybayan P."/>
            <person name="Concepcion G."/>
            <person name="Jordan M."/>
            <person name="Riva A."/>
            <person name="Barbazuk W."/>
            <person name="Harkins T."/>
        </authorList>
    </citation>
    <scope>NUCLEOTIDE SEQUENCE [LARGE SCALE GENOMIC DNA]</scope>
    <source>
        <strain evidence="3">cv. Jamaican Lion 4</strain>
        <tissue evidence="2">Leaf</tissue>
    </source>
</reference>
<feature type="region of interest" description="Disordered" evidence="1">
    <location>
        <begin position="1"/>
        <end position="22"/>
    </location>
</feature>
<keyword evidence="3" id="KW-1185">Reference proteome</keyword>
<gene>
    <name evidence="2" type="ORF">G4B88_001073</name>
</gene>
<dbReference type="AlphaFoldDB" id="A0A7J6EDI0"/>
<dbReference type="EMBL" id="JAATIQ010000428">
    <property type="protein sequence ID" value="KAF4356525.1"/>
    <property type="molecule type" value="Genomic_DNA"/>
</dbReference>
<organism evidence="2 3">
    <name type="scientific">Cannabis sativa</name>
    <name type="common">Hemp</name>
    <name type="synonym">Marijuana</name>
    <dbReference type="NCBI Taxonomy" id="3483"/>
    <lineage>
        <taxon>Eukaryota</taxon>
        <taxon>Viridiplantae</taxon>
        <taxon>Streptophyta</taxon>
        <taxon>Embryophyta</taxon>
        <taxon>Tracheophyta</taxon>
        <taxon>Spermatophyta</taxon>
        <taxon>Magnoliopsida</taxon>
        <taxon>eudicotyledons</taxon>
        <taxon>Gunneridae</taxon>
        <taxon>Pentapetalae</taxon>
        <taxon>rosids</taxon>
        <taxon>fabids</taxon>
        <taxon>Rosales</taxon>
        <taxon>Cannabaceae</taxon>
        <taxon>Cannabis</taxon>
    </lineage>
</organism>
<dbReference type="Proteomes" id="UP000583929">
    <property type="component" value="Unassembled WGS sequence"/>
</dbReference>
<evidence type="ECO:0008006" key="4">
    <source>
        <dbReference type="Google" id="ProtNLM"/>
    </source>
</evidence>
<dbReference type="PANTHER" id="PTHR34427">
    <property type="entry name" value="DUF4283 DOMAIN PROTEIN"/>
    <property type="match status" value="1"/>
</dbReference>
<evidence type="ECO:0000313" key="3">
    <source>
        <dbReference type="Proteomes" id="UP000583929"/>
    </source>
</evidence>
<dbReference type="PANTHER" id="PTHR34427:SF5">
    <property type="entry name" value="DUF4283 DOMAIN-CONTAINING PROTEIN"/>
    <property type="match status" value="1"/>
</dbReference>
<protein>
    <recommendedName>
        <fullName evidence="4">DUF4283 domain-containing protein</fullName>
    </recommendedName>
</protein>
<name>A0A7J6EDI0_CANSA</name>